<dbReference type="Pfam" id="PF00685">
    <property type="entry name" value="Sulfotransfer_1"/>
    <property type="match status" value="1"/>
</dbReference>
<dbReference type="PANTHER" id="PTHR11783">
    <property type="entry name" value="SULFOTRANSFERASE SULT"/>
    <property type="match status" value="1"/>
</dbReference>
<accession>A0A8J6LH67</accession>
<dbReference type="InterPro" id="IPR027417">
    <property type="entry name" value="P-loop_NTPase"/>
</dbReference>
<keyword evidence="2" id="KW-0808">Transferase</keyword>
<keyword evidence="5" id="KW-1185">Reference proteome</keyword>
<comment type="similarity">
    <text evidence="1">Belongs to the sulfotransferase 1 family.</text>
</comment>
<name>A0A8J6LH67_TENMO</name>
<evidence type="ECO:0000256" key="2">
    <source>
        <dbReference type="ARBA" id="ARBA00022679"/>
    </source>
</evidence>
<organism evidence="4 5">
    <name type="scientific">Tenebrio molitor</name>
    <name type="common">Yellow mealworm beetle</name>
    <dbReference type="NCBI Taxonomy" id="7067"/>
    <lineage>
        <taxon>Eukaryota</taxon>
        <taxon>Metazoa</taxon>
        <taxon>Ecdysozoa</taxon>
        <taxon>Arthropoda</taxon>
        <taxon>Hexapoda</taxon>
        <taxon>Insecta</taxon>
        <taxon>Pterygota</taxon>
        <taxon>Neoptera</taxon>
        <taxon>Endopterygota</taxon>
        <taxon>Coleoptera</taxon>
        <taxon>Polyphaga</taxon>
        <taxon>Cucujiformia</taxon>
        <taxon>Tenebrionidae</taxon>
        <taxon>Tenebrio</taxon>
    </lineage>
</organism>
<evidence type="ECO:0000259" key="3">
    <source>
        <dbReference type="Pfam" id="PF00685"/>
    </source>
</evidence>
<dbReference type="InterPro" id="IPR000863">
    <property type="entry name" value="Sulfotransferase_dom"/>
</dbReference>
<evidence type="ECO:0000313" key="4">
    <source>
        <dbReference type="EMBL" id="KAH0821855.1"/>
    </source>
</evidence>
<protein>
    <recommendedName>
        <fullName evidence="3">Sulfotransferase domain-containing protein</fullName>
    </recommendedName>
</protein>
<dbReference type="GO" id="GO:0008146">
    <property type="term" value="F:sulfotransferase activity"/>
    <property type="evidence" value="ECO:0007669"/>
    <property type="project" value="InterPro"/>
</dbReference>
<reference evidence="4" key="1">
    <citation type="journal article" date="2020" name="J Insects Food Feed">
        <title>The yellow mealworm (Tenebrio molitor) genome: a resource for the emerging insects as food and feed industry.</title>
        <authorList>
            <person name="Eriksson T."/>
            <person name="Andere A."/>
            <person name="Kelstrup H."/>
            <person name="Emery V."/>
            <person name="Picard C."/>
        </authorList>
    </citation>
    <scope>NUCLEOTIDE SEQUENCE</scope>
    <source>
        <strain evidence="4">Stoneville</strain>
        <tissue evidence="4">Whole head</tissue>
    </source>
</reference>
<feature type="domain" description="Sulfotransferase" evidence="3">
    <location>
        <begin position="44"/>
        <end position="294"/>
    </location>
</feature>
<evidence type="ECO:0000256" key="1">
    <source>
        <dbReference type="ARBA" id="ARBA00005771"/>
    </source>
</evidence>
<dbReference type="EMBL" id="JABDTM020005804">
    <property type="protein sequence ID" value="KAH0821855.1"/>
    <property type="molecule type" value="Genomic_DNA"/>
</dbReference>
<dbReference type="AlphaFoldDB" id="A0A8J6LH67"/>
<dbReference type="SUPFAM" id="SSF52540">
    <property type="entry name" value="P-loop containing nucleoside triphosphate hydrolases"/>
    <property type="match status" value="1"/>
</dbReference>
<proteinExistence type="inferred from homology"/>
<dbReference type="Gene3D" id="3.40.50.300">
    <property type="entry name" value="P-loop containing nucleotide triphosphate hydrolases"/>
    <property type="match status" value="1"/>
</dbReference>
<dbReference type="Proteomes" id="UP000719412">
    <property type="component" value="Unassembled WGS sequence"/>
</dbReference>
<reference evidence="4" key="2">
    <citation type="submission" date="2021-08" db="EMBL/GenBank/DDBJ databases">
        <authorList>
            <person name="Eriksson T."/>
        </authorList>
    </citation>
    <scope>NUCLEOTIDE SEQUENCE</scope>
    <source>
        <strain evidence="4">Stoneville</strain>
        <tissue evidence="4">Whole head</tissue>
    </source>
</reference>
<sequence length="304" mass="36028">MNIGKGDSRAGEFPVEFTSFDGFILPSKYEELKEQIENLEINERDVWIFSVPRSGSTWMREMVWMIVNDCDSKGDQIPIDERCPFLEKKGFSIYDSLSTNPIEQIMNRKDDKKSLVIKSHLPFKLLPKEITSEVKKPKMIYVARNVKDTCVSYYHYLDFVLNRRSDFSEFCEMFLRGKVIYSPYWYHVLPFWQMRHNPNVLFLRYEEMKSDLDGVIRRVSQFLQKPLTDEQIEVLVHHLDFESLKNNPAVNYTPEHERLGKLRPESKIIRKGTVGDHKTIMSLEMQKKFDEWTMISIQDTDYPV</sequence>
<comment type="caution">
    <text evidence="4">The sequence shown here is derived from an EMBL/GenBank/DDBJ whole genome shotgun (WGS) entry which is preliminary data.</text>
</comment>
<gene>
    <name evidence="4" type="ORF">GEV33_000936</name>
</gene>
<evidence type="ECO:0000313" key="5">
    <source>
        <dbReference type="Proteomes" id="UP000719412"/>
    </source>
</evidence>